<dbReference type="NCBIfam" id="NF002060">
    <property type="entry name" value="PRK00892.1"/>
    <property type="match status" value="1"/>
</dbReference>
<keyword evidence="5 7" id="KW-0443">Lipid metabolism</keyword>
<proteinExistence type="inferred from homology"/>
<evidence type="ECO:0000259" key="8">
    <source>
        <dbReference type="Pfam" id="PF04613"/>
    </source>
</evidence>
<evidence type="ECO:0000259" key="9">
    <source>
        <dbReference type="Pfam" id="PF25087"/>
    </source>
</evidence>
<evidence type="ECO:0000256" key="6">
    <source>
        <dbReference type="ARBA" id="ARBA00023315"/>
    </source>
</evidence>
<dbReference type="PANTHER" id="PTHR43378">
    <property type="entry name" value="UDP-3-O-ACYLGLUCOSAMINE N-ACYLTRANSFERASE"/>
    <property type="match status" value="1"/>
</dbReference>
<dbReference type="InterPro" id="IPR007691">
    <property type="entry name" value="LpxD"/>
</dbReference>
<comment type="subunit">
    <text evidence="7">Homotrimer.</text>
</comment>
<comment type="function">
    <text evidence="7">Catalyzes the N-acylation of UDP-3-O-acylglucosamine using 3-hydroxyacyl-ACP as the acyl donor. Is involved in the biosynthesis of lipid A, a phosphorylated glycolipid that anchors the lipopolysaccharide to the outer membrane of the cell.</text>
</comment>
<dbReference type="Gene3D" id="3.40.1390.10">
    <property type="entry name" value="MurE/MurF, N-terminal domain"/>
    <property type="match status" value="1"/>
</dbReference>
<dbReference type="STRING" id="1945521.A1232T_00829"/>
<dbReference type="EC" id="2.3.1.191" evidence="7"/>
<dbReference type="UniPathway" id="UPA00973"/>
<dbReference type="Pfam" id="PF00132">
    <property type="entry name" value="Hexapep"/>
    <property type="match status" value="1"/>
</dbReference>
<dbReference type="HAMAP" id="MF_00523">
    <property type="entry name" value="LpxD"/>
    <property type="match status" value="1"/>
</dbReference>
<keyword evidence="3 7" id="KW-0808">Transferase</keyword>
<organism evidence="10 11">
    <name type="scientific">Psychrobacter piechaudii</name>
    <dbReference type="NCBI Taxonomy" id="1945521"/>
    <lineage>
        <taxon>Bacteria</taxon>
        <taxon>Pseudomonadati</taxon>
        <taxon>Pseudomonadota</taxon>
        <taxon>Gammaproteobacteria</taxon>
        <taxon>Moraxellales</taxon>
        <taxon>Moraxellaceae</taxon>
        <taxon>Psychrobacter</taxon>
    </lineage>
</organism>
<evidence type="ECO:0000256" key="2">
    <source>
        <dbReference type="ARBA" id="ARBA00022556"/>
    </source>
</evidence>
<dbReference type="Pfam" id="PF14602">
    <property type="entry name" value="Hexapep_2"/>
    <property type="match status" value="1"/>
</dbReference>
<dbReference type="NCBIfam" id="TIGR01853">
    <property type="entry name" value="lipid_A_lpxD"/>
    <property type="match status" value="1"/>
</dbReference>
<evidence type="ECO:0000256" key="7">
    <source>
        <dbReference type="HAMAP-Rule" id="MF_00523"/>
    </source>
</evidence>
<feature type="domain" description="Mannose-1-phosphate guanyltransferase C-terminal" evidence="9">
    <location>
        <begin position="117"/>
        <end position="195"/>
    </location>
</feature>
<dbReference type="InterPro" id="IPR011004">
    <property type="entry name" value="Trimer_LpxA-like_sf"/>
</dbReference>
<dbReference type="GO" id="GO:0103118">
    <property type="term" value="F:UDP-3-O-[(3R)-3-hydroxyacyl]-glucosamine N-acyltransferase activity"/>
    <property type="evidence" value="ECO:0007669"/>
    <property type="project" value="UniProtKB-EC"/>
</dbReference>
<keyword evidence="2 7" id="KW-0441">Lipid A biosynthesis</keyword>
<comment type="catalytic activity">
    <reaction evidence="7">
        <text>a UDP-3-O-[(3R)-3-hydroxyacyl]-alpha-D-glucosamine + a (3R)-hydroxyacyl-[ACP] = a UDP-2-N,3-O-bis[(3R)-3-hydroxyacyl]-alpha-D-glucosamine + holo-[ACP] + H(+)</text>
        <dbReference type="Rhea" id="RHEA:53836"/>
        <dbReference type="Rhea" id="RHEA-COMP:9685"/>
        <dbReference type="Rhea" id="RHEA-COMP:9945"/>
        <dbReference type="ChEBI" id="CHEBI:15378"/>
        <dbReference type="ChEBI" id="CHEBI:64479"/>
        <dbReference type="ChEBI" id="CHEBI:78827"/>
        <dbReference type="ChEBI" id="CHEBI:137740"/>
        <dbReference type="ChEBI" id="CHEBI:137748"/>
        <dbReference type="EC" id="2.3.1.191"/>
    </reaction>
</comment>
<keyword evidence="6 7" id="KW-0012">Acyltransferase</keyword>
<comment type="pathway">
    <text evidence="7">Bacterial outer membrane biogenesis; LPS lipid A biosynthesis.</text>
</comment>
<evidence type="ECO:0000256" key="4">
    <source>
        <dbReference type="ARBA" id="ARBA00022737"/>
    </source>
</evidence>
<evidence type="ECO:0000256" key="5">
    <source>
        <dbReference type="ARBA" id="ARBA00023098"/>
    </source>
</evidence>
<dbReference type="PANTHER" id="PTHR43378:SF2">
    <property type="entry name" value="UDP-3-O-ACYLGLUCOSAMINE N-ACYLTRANSFERASE 1, MITOCHONDRIAL-RELATED"/>
    <property type="match status" value="1"/>
</dbReference>
<dbReference type="Pfam" id="PF04613">
    <property type="entry name" value="LpxD"/>
    <property type="match status" value="1"/>
</dbReference>
<evidence type="ECO:0000313" key="11">
    <source>
        <dbReference type="Proteomes" id="UP000188357"/>
    </source>
</evidence>
<evidence type="ECO:0000313" key="10">
    <source>
        <dbReference type="EMBL" id="SJM69747.1"/>
    </source>
</evidence>
<dbReference type="CDD" id="cd03352">
    <property type="entry name" value="LbH_LpxD"/>
    <property type="match status" value="1"/>
</dbReference>
<reference evidence="10 11" key="1">
    <citation type="submission" date="2017-02" db="EMBL/GenBank/DDBJ databases">
        <authorList>
            <person name="Peterson S.W."/>
        </authorList>
    </citation>
    <scope>NUCLEOTIDE SEQUENCE [LARGE SCALE GENOMIC DNA]</scope>
    <source>
        <strain evidence="10">Psychrobacter_piechaudii</strain>
    </source>
</reference>
<evidence type="ECO:0000256" key="1">
    <source>
        <dbReference type="ARBA" id="ARBA00022516"/>
    </source>
</evidence>
<sequence>MNSSASTVSLAEVLTAIEARQPLLNQQPLTEAQLQIQLTGIGSLYQASDSQLSFLADQAYVSALSETKAAVVLVSAAHADQVPEGSTAIIVSSPYVAYASATHLFDRSHSFMATPSQTFIHPTAQVADSAELGEQVYVGPFCVIGEEVKIGSGSRLQSQVHIEPYSIIGRDCTLYPNSYIGHSCQLGDKVRIHAGASIGSEGFGFAPMSNTATEGWERIVQLGRVIIGNNVRIGSQTCIDRGAVDDTVIEDNVIIDNLVQVGHNVKIGAGTAIAGKVGIAGSAIIGKNCMIGGGVGIAGHLQITDGVVLTGMTLVSKSIKKPGVYSSGVSSMPAMDWRRAMVKIRALGKK</sequence>
<feature type="domain" description="UDP-3-O-[3-hydroxymyristoyl] glucosamine N-acyltransferase non-repeat region" evidence="8">
    <location>
        <begin position="36"/>
        <end position="104"/>
    </location>
</feature>
<gene>
    <name evidence="7 10" type="primary">lpxD</name>
    <name evidence="10" type="ORF">A1232T_00829</name>
</gene>
<name>A0A1R4GNK0_9GAMM</name>
<dbReference type="GO" id="GO:0016020">
    <property type="term" value="C:membrane"/>
    <property type="evidence" value="ECO:0007669"/>
    <property type="project" value="GOC"/>
</dbReference>
<dbReference type="AlphaFoldDB" id="A0A1R4GNK0"/>
<protein>
    <recommendedName>
        <fullName evidence="7">UDP-3-O-acylglucosamine N-acyltransferase</fullName>
        <ecNumber evidence="7">2.3.1.191</ecNumber>
    </recommendedName>
</protein>
<comment type="similarity">
    <text evidence="7">Belongs to the transferase hexapeptide repeat family. LpxD subfamily.</text>
</comment>
<feature type="active site" description="Proton acceptor" evidence="7">
    <location>
        <position position="263"/>
    </location>
</feature>
<dbReference type="Gene3D" id="2.160.10.10">
    <property type="entry name" value="Hexapeptide repeat proteins"/>
    <property type="match status" value="1"/>
</dbReference>
<accession>A0A1R4GNK0</accession>
<dbReference type="RefSeq" id="WP_077450646.1">
    <property type="nucleotide sequence ID" value="NZ_FUGE01000100.1"/>
</dbReference>
<keyword evidence="11" id="KW-1185">Reference proteome</keyword>
<dbReference type="GO" id="GO:0009245">
    <property type="term" value="P:lipid A biosynthetic process"/>
    <property type="evidence" value="ECO:0007669"/>
    <property type="project" value="UniProtKB-UniRule"/>
</dbReference>
<dbReference type="EMBL" id="FUGE01000100">
    <property type="protein sequence ID" value="SJM69747.1"/>
    <property type="molecule type" value="Genomic_DNA"/>
</dbReference>
<dbReference type="PROSITE" id="PS00101">
    <property type="entry name" value="HEXAPEP_TRANSFERASES"/>
    <property type="match status" value="2"/>
</dbReference>
<dbReference type="SUPFAM" id="SSF51161">
    <property type="entry name" value="Trimeric LpxA-like enzymes"/>
    <property type="match status" value="1"/>
</dbReference>
<keyword evidence="4 7" id="KW-0677">Repeat</keyword>
<keyword evidence="1 7" id="KW-0444">Lipid biosynthesis</keyword>
<dbReference type="InterPro" id="IPR020573">
    <property type="entry name" value="UDP_GlcNAc_AcTrfase_non-rep"/>
</dbReference>
<dbReference type="GO" id="GO:0016410">
    <property type="term" value="F:N-acyltransferase activity"/>
    <property type="evidence" value="ECO:0007669"/>
    <property type="project" value="InterPro"/>
</dbReference>
<dbReference type="OrthoDB" id="9784739at2"/>
<evidence type="ECO:0000256" key="3">
    <source>
        <dbReference type="ARBA" id="ARBA00022679"/>
    </source>
</evidence>
<dbReference type="InterPro" id="IPR018357">
    <property type="entry name" value="Hexapep_transf_CS"/>
</dbReference>
<dbReference type="Pfam" id="PF25087">
    <property type="entry name" value="GMPPB_C"/>
    <property type="match status" value="1"/>
</dbReference>
<dbReference type="InterPro" id="IPR001451">
    <property type="entry name" value="Hexapep"/>
</dbReference>
<dbReference type="Proteomes" id="UP000188357">
    <property type="component" value="Unassembled WGS sequence"/>
</dbReference>
<dbReference type="InterPro" id="IPR056729">
    <property type="entry name" value="GMPPB_C"/>
</dbReference>